<dbReference type="RefSeq" id="WP_290290442.1">
    <property type="nucleotide sequence ID" value="NZ_CP047211.1"/>
</dbReference>
<keyword evidence="3 6" id="KW-0812">Transmembrane</keyword>
<dbReference type="EMBL" id="JBHRZN010000003">
    <property type="protein sequence ID" value="MFC3850621.1"/>
    <property type="molecule type" value="Genomic_DNA"/>
</dbReference>
<dbReference type="Proteomes" id="UP001595751">
    <property type="component" value="Unassembled WGS sequence"/>
</dbReference>
<name>A0ABV7ZTD2_9CORY</name>
<accession>A0ABV7ZTD2</accession>
<sequence length="360" mass="38033">MTRMRGAARKVASAASASWIRWALTLVILGVALWFTVRNWGSVVDGWRTFLRADFGWVLASAAMVALSLFAMAEVMRLLLRSAHVPVTARATNSLVLAANAWSVSVPGGVAFSTALQVRRQLKWGASPVVISWFILLSGALSFLGLVALALVALFFIGGTAPGRLIAAGAAVLAMTALLWWFSRNTAVIETVAKQILKAVNALRRKPPESGAAKLQTTIRQLTSVRLSPLRMVIVFAWSLINWIGDVACLYAAMRAVGVEDVTVNTIVMAFVLSKVAGFIQATPGGVGPVEAVLTGTLIASGMVGTDAVATVLIYRLVSFILPAAVGWVVYLVGYGGDRRKDIEAENGAGDDDGGGRPPG</sequence>
<dbReference type="Pfam" id="PF03706">
    <property type="entry name" value="LPG_synthase_TM"/>
    <property type="match status" value="1"/>
</dbReference>
<feature type="transmembrane region" description="Helical" evidence="6">
    <location>
        <begin position="12"/>
        <end position="35"/>
    </location>
</feature>
<keyword evidence="4 6" id="KW-1133">Transmembrane helix</keyword>
<feature type="transmembrane region" description="Helical" evidence="6">
    <location>
        <begin position="55"/>
        <end position="73"/>
    </location>
</feature>
<keyword evidence="8" id="KW-1185">Reference proteome</keyword>
<proteinExistence type="predicted"/>
<organism evidence="7 8">
    <name type="scientific">Corynebacterium hansenii</name>
    <dbReference type="NCBI Taxonomy" id="394964"/>
    <lineage>
        <taxon>Bacteria</taxon>
        <taxon>Bacillati</taxon>
        <taxon>Actinomycetota</taxon>
        <taxon>Actinomycetes</taxon>
        <taxon>Mycobacteriales</taxon>
        <taxon>Corynebacteriaceae</taxon>
        <taxon>Corynebacterium</taxon>
    </lineage>
</organism>
<feature type="transmembrane region" description="Helical" evidence="6">
    <location>
        <begin position="165"/>
        <end position="182"/>
    </location>
</feature>
<evidence type="ECO:0000256" key="6">
    <source>
        <dbReference type="SAM" id="Phobius"/>
    </source>
</evidence>
<keyword evidence="5 6" id="KW-0472">Membrane</keyword>
<gene>
    <name evidence="7" type="ORF">ACFORJ_10655</name>
</gene>
<evidence type="ECO:0000256" key="1">
    <source>
        <dbReference type="ARBA" id="ARBA00004651"/>
    </source>
</evidence>
<evidence type="ECO:0000256" key="2">
    <source>
        <dbReference type="ARBA" id="ARBA00022475"/>
    </source>
</evidence>
<feature type="transmembrane region" description="Helical" evidence="6">
    <location>
        <begin position="130"/>
        <end position="158"/>
    </location>
</feature>
<dbReference type="PANTHER" id="PTHR39087:SF2">
    <property type="entry name" value="UPF0104 MEMBRANE PROTEIN MJ1595"/>
    <property type="match status" value="1"/>
</dbReference>
<feature type="transmembrane region" description="Helical" evidence="6">
    <location>
        <begin position="94"/>
        <end position="118"/>
    </location>
</feature>
<evidence type="ECO:0000313" key="8">
    <source>
        <dbReference type="Proteomes" id="UP001595751"/>
    </source>
</evidence>
<reference evidence="8" key="1">
    <citation type="journal article" date="2019" name="Int. J. Syst. Evol. Microbiol.">
        <title>The Global Catalogue of Microorganisms (GCM) 10K type strain sequencing project: providing services to taxonomists for standard genome sequencing and annotation.</title>
        <authorList>
            <consortium name="The Broad Institute Genomics Platform"/>
            <consortium name="The Broad Institute Genome Sequencing Center for Infectious Disease"/>
            <person name="Wu L."/>
            <person name="Ma J."/>
        </authorList>
    </citation>
    <scope>NUCLEOTIDE SEQUENCE [LARGE SCALE GENOMIC DNA]</scope>
    <source>
        <strain evidence="8">CCUG 53252</strain>
    </source>
</reference>
<evidence type="ECO:0000256" key="5">
    <source>
        <dbReference type="ARBA" id="ARBA00023136"/>
    </source>
</evidence>
<evidence type="ECO:0000313" key="7">
    <source>
        <dbReference type="EMBL" id="MFC3850621.1"/>
    </source>
</evidence>
<feature type="transmembrane region" description="Helical" evidence="6">
    <location>
        <begin position="313"/>
        <end position="333"/>
    </location>
</feature>
<feature type="transmembrane region" description="Helical" evidence="6">
    <location>
        <begin position="232"/>
        <end position="253"/>
    </location>
</feature>
<dbReference type="PANTHER" id="PTHR39087">
    <property type="entry name" value="UPF0104 MEMBRANE PROTEIN MJ1595"/>
    <property type="match status" value="1"/>
</dbReference>
<protein>
    <submittedName>
        <fullName evidence="7">YbhN family protein</fullName>
    </submittedName>
</protein>
<keyword evidence="2" id="KW-1003">Cell membrane</keyword>
<comment type="subcellular location">
    <subcellularLocation>
        <location evidence="1">Cell membrane</location>
        <topology evidence="1">Multi-pass membrane protein</topology>
    </subcellularLocation>
</comment>
<dbReference type="InterPro" id="IPR022791">
    <property type="entry name" value="L-PG_synthase/AglD"/>
</dbReference>
<comment type="caution">
    <text evidence="7">The sequence shown here is derived from an EMBL/GenBank/DDBJ whole genome shotgun (WGS) entry which is preliminary data.</text>
</comment>
<evidence type="ECO:0000256" key="3">
    <source>
        <dbReference type="ARBA" id="ARBA00022692"/>
    </source>
</evidence>
<dbReference type="NCBIfam" id="TIGR00374">
    <property type="entry name" value="flippase-like domain"/>
    <property type="match status" value="1"/>
</dbReference>
<evidence type="ECO:0000256" key="4">
    <source>
        <dbReference type="ARBA" id="ARBA00022989"/>
    </source>
</evidence>